<evidence type="ECO:0000256" key="27">
    <source>
        <dbReference type="SAM" id="SignalP"/>
    </source>
</evidence>
<dbReference type="SUPFAM" id="SSF49384">
    <property type="entry name" value="Carbohydrate-binding domain"/>
    <property type="match status" value="1"/>
</dbReference>
<dbReference type="InterPro" id="IPR026444">
    <property type="entry name" value="Secre_tail"/>
</dbReference>
<keyword evidence="15" id="KW-0418">Kinase</keyword>
<evidence type="ECO:0000256" key="21">
    <source>
        <dbReference type="ARBA" id="ARBA00023136"/>
    </source>
</evidence>
<keyword evidence="10" id="KW-0812">Transmembrane</keyword>
<comment type="caution">
    <text evidence="29">The sequence shown here is derived from an EMBL/GenBank/DDBJ whole genome shotgun (WGS) entry which is preliminary data.</text>
</comment>
<feature type="chain" id="PRO_5038395584" description="receptor protein-tyrosine kinase" evidence="27">
    <location>
        <begin position="24"/>
        <end position="2922"/>
    </location>
</feature>
<dbReference type="GO" id="GO:0004222">
    <property type="term" value="F:metalloendopeptidase activity"/>
    <property type="evidence" value="ECO:0007669"/>
    <property type="project" value="InterPro"/>
</dbReference>
<dbReference type="Pfam" id="PF02128">
    <property type="entry name" value="Peptidase_M36"/>
    <property type="match status" value="1"/>
</dbReference>
<dbReference type="InterPro" id="IPR055163">
    <property type="entry name" value="ALK/LTK-like_GRD"/>
</dbReference>
<dbReference type="GO" id="GO:0006508">
    <property type="term" value="P:proteolysis"/>
    <property type="evidence" value="ECO:0007669"/>
    <property type="project" value="UniProtKB-KW"/>
</dbReference>
<keyword evidence="24" id="KW-1015">Disulfide bond</keyword>
<dbReference type="GO" id="GO:0005524">
    <property type="term" value="F:ATP binding"/>
    <property type="evidence" value="ECO:0007669"/>
    <property type="project" value="UniProtKB-KW"/>
</dbReference>
<dbReference type="CDD" id="cd09596">
    <property type="entry name" value="M36"/>
    <property type="match status" value="1"/>
</dbReference>
<dbReference type="Pfam" id="PF02494">
    <property type="entry name" value="HYR"/>
    <property type="match status" value="1"/>
</dbReference>
<dbReference type="PANTHER" id="PTHR33478">
    <property type="entry name" value="EXTRACELLULAR METALLOPROTEINASE MEP"/>
    <property type="match status" value="1"/>
</dbReference>
<keyword evidence="11" id="KW-0479">Metal-binding</keyword>
<dbReference type="InterPro" id="IPR001842">
    <property type="entry name" value="Peptidase_M36"/>
</dbReference>
<evidence type="ECO:0000256" key="10">
    <source>
        <dbReference type="ARBA" id="ARBA00022692"/>
    </source>
</evidence>
<comment type="cofactor">
    <cofactor evidence="1">
        <name>Zn(2+)</name>
        <dbReference type="ChEBI" id="CHEBI:29105"/>
    </cofactor>
</comment>
<keyword evidence="22" id="KW-0829">Tyrosine-protein kinase</keyword>
<evidence type="ECO:0000256" key="19">
    <source>
        <dbReference type="ARBA" id="ARBA00022989"/>
    </source>
</evidence>
<feature type="domain" description="HYR" evidence="28">
    <location>
        <begin position="1303"/>
        <end position="1401"/>
    </location>
</feature>
<keyword evidence="16" id="KW-0378">Hydrolase</keyword>
<evidence type="ECO:0000256" key="13">
    <source>
        <dbReference type="ARBA" id="ARBA00022737"/>
    </source>
</evidence>
<evidence type="ECO:0000256" key="18">
    <source>
        <dbReference type="ARBA" id="ARBA00022840"/>
    </source>
</evidence>
<dbReference type="CDD" id="cd08547">
    <property type="entry name" value="Type_II_cohesin"/>
    <property type="match status" value="1"/>
</dbReference>
<keyword evidence="8" id="KW-0645">Protease</keyword>
<comment type="similarity">
    <text evidence="4">Belongs to the peptidase M36 family.</text>
</comment>
<keyword evidence="21" id="KW-0472">Membrane</keyword>
<evidence type="ECO:0000256" key="16">
    <source>
        <dbReference type="ARBA" id="ARBA00022801"/>
    </source>
</evidence>
<evidence type="ECO:0000313" key="30">
    <source>
        <dbReference type="Proteomes" id="UP000808349"/>
    </source>
</evidence>
<keyword evidence="6" id="KW-1003">Cell membrane</keyword>
<dbReference type="Gene3D" id="1.10.390.10">
    <property type="entry name" value="Neutral Protease Domain 2"/>
    <property type="match status" value="1"/>
</dbReference>
<accession>A0A9D7S6M0</accession>
<dbReference type="EC" id="2.7.10.1" evidence="5"/>
<dbReference type="Gene3D" id="1.10.1330.10">
    <property type="entry name" value="Dockerin domain"/>
    <property type="match status" value="1"/>
</dbReference>
<keyword evidence="14" id="KW-0547">Nucleotide-binding</keyword>
<dbReference type="Pfam" id="PF12810">
    <property type="entry name" value="ALK_LTK_GRD"/>
    <property type="match status" value="1"/>
</dbReference>
<dbReference type="PANTHER" id="PTHR33478:SF1">
    <property type="entry name" value="EXTRACELLULAR METALLOPROTEINASE MEP"/>
    <property type="match status" value="1"/>
</dbReference>
<dbReference type="Gene3D" id="2.60.40.680">
    <property type="match status" value="1"/>
</dbReference>
<keyword evidence="13" id="KW-0677">Repeat</keyword>
<keyword evidence="9" id="KW-0808">Transferase</keyword>
<evidence type="ECO:0000256" key="12">
    <source>
        <dbReference type="ARBA" id="ARBA00022729"/>
    </source>
</evidence>
<dbReference type="InterPro" id="IPR003410">
    <property type="entry name" value="HYR_dom"/>
</dbReference>
<dbReference type="InterPro" id="IPR036439">
    <property type="entry name" value="Dockerin_dom_sf"/>
</dbReference>
<evidence type="ECO:0000313" key="29">
    <source>
        <dbReference type="EMBL" id="MBK9716195.1"/>
    </source>
</evidence>
<sequence length="2922" mass="313942">MTKIKIFLTCIGFSIFTSFSLFAQTPLEDAQAYLKANSLKFGLNGDDISDIEVSASHVSSASGIKHIYYTQKFKGVSVYGTYSSQHYNSKGEFIHINNAFIPNLENGITNKIPAPQLSSIEAIEKVAAALSLTIKSPLQIISSTGNEEQKALISDGGISLENIPVKLIYYPRANSFFATNSKETKSPYVIDLAWEMYIYEANQNNYWYLIVDAFSGNILYKNNLVVSCGFDEANHAHHDHPQLNEESSETSRAFNVNVAGSSMMVGGYRVYPMPIESPGHGARSLINNPDNALASPYGWHDTNGAVGPEFTITRGNNTHAYEDGNNPGFSPDGLAALVFDFPINTTYMVGVDESEPAIITNLFYWTNIIHDVTYQYGFTEAAGNFQVNNYGRGGLGNDDCRAEAQDGSGTCNANFGTPPDGSRPTMQMYICGTRDGDIDNGVILHEYGHGISNRLTGGPSNVNCLNNAEQMGEGWSDWYAIVMTIEPGDMGPDRRPIGTWLFGQPPTGAGIRAFPYSTSLAIDPRTYNAIKTAPIPHGVGSVWCAMLWEVTWELINTYGYDANFYTGTGGNNRALRLITEAMKLQPCSPGFVDGRDAILLADRNIYNGANQCAIWRAFAKRGLGLSATQGSSNSVTDGTEAFDVPVACQAAPPTMVCFDYTGGVQTWVVPAGITSITIDAYGAAGATAPNSTNFCGGNPDRGGLGGYAKGTLAVTPGETLNIFVGGAGQNSGAGAFNGGGAPCGDPNTCSGGGGASDVRQGGSALANRRIVAGGGAGAEFSCGGQGGGAGGGLTGSNGLGGDCGAVGEGFGGTQAAGGNGGTNCGFGGNGGSGSLGQGGNSSLSPFSGHSGAGGGGYYGGGAGSVDGHGGGGSSYIGGVTSGSTTPGLRTGNGNICISYAAAPLTITCPAPVTVGCATSVPAPDITAPVVSGGCPPLVVTHRGDAITNQTCANRYTVTRTYRVTDACQATAECTQIITVNDITHPSIICPAATSVACASLVPAPDVNLVIAADLCGNVGIIKEFVSDVITNQTCANRYTITRTYRATDVCGNSGTCTQIITVNDNVVPIALCKNLTVSLDAKGEYRIKSKDLDNGSSDNCGIGGLRFEASDSVFTCPEIGVNNVILRVFDACGNSASCTSTVTVRDTIPPTLVCPGVAGKDNDIHLKPGECGAFINFVEPYATDNCELTLTSGVLTTLFQQNNGQSGNMFDLTNLTVNPITINSFDVNIPTGAAVIAIYYTTTATTYVGNTNTPAQWTLLGTANVNGLGIDQMTPVPIGGLTLAGNQAKGIYVTTTNGVIMRYTNIPPALNIYQNTDLRINGGIGKAYNATFTGANNLNRMWNGVVRYSKFTGAPPVVTQTDNTGLHNGSFFPRGKTCLSYKATDNAGNTATCEFCFNVIEFANPIKELACNDEVQISLDQNCEATIGADMILEGGPYGCYDDYIVQVRYWTGGGLVDRNLLKAGTQINGQDIGKELKITIIDPETGNSCWGHATVEDKLAPLLTCPRDTCLPCSSPTTPSITGVPTVIENCGGASVSYRDNETQGGCAAGYELIIVRTWTAEDASGNQSTCVQNIMVSLGTLATVSVPRNYDNIEEPALNCNEKIDPNKNVGPHMSDFPECVDGYLLDSAYWLANPNQPNIYPNRRIPRVLGWNCIDNPNSPNYGHPSPDVVYYPAHRQWSQTNPLCWGPDTRVMWHGTGRPSGSNCSNLAITFQDIIFDLATPNCNAGPIGCYKVLRQWTVLDWCTSEVGGHNQIIKVIDQEGPQVLYPDSTRINMETWTCTGRWDVPKPWLLDNCSEELHYSVEVENGTVLGDEIAGFVVIDLPEGIQNGYIIAVDCCGNITKKRVVLNVLDRTPPQAVCRTRTVVSLNGNQEPGTNYARLYAKDLNEGSFDNCQPHVWYKVIRMAELLGTNSGSNSNNVVACTGLNGDDNVVLAGNQVYFDDYTQFCCADVGQKIMVVLRVFDVDPGAGPLTPVSMTNPNSALFGRFSDCMVEVEVQDKSVPTVVAPPNMVVSCWYWFDINKATDPNDPTFGRVVTSLSNRAKVKTSDIVCHKFCERNQYTGYPGYVQTNQLPIPAPNLACNYYNQLFDTAHWDRKYELVWGFDGYAINACGTSATIVVNDLRECGQGQIQRIITATGPNNSRVNAIQTIWVVDCDPFFIDPLNCNDPRYSDIQWPNGVCNQNPIVIDGCGADISPENPQLGKPIVVNNADDNCSLISIEKFDEIFTIEPDACFKVLRKWVVIDWCQYDPFIDANFGRWEALQVIKVRDQDKPVVTCEVGPCEPAVIDPTLKVCVGHISLTATATDNCTPIDWLFWEYKIDAYNDGKGIHGGWDYRVGTLTQRQYNAGDTVEYSHNPFADDSHNPFNASGTYPIGIHKIRWNVEDGCGNTGVCETLFEIKDCKAPTPYCLTGVITVPMPSSGCVDIWAKDLDHGSYDNCTPKDKLKIYFDGDANKPSLTICCDDFVNAKVNDELIINVEMWVEDEEGNKDYCKTIIVVQDNDSICLNVGSFAKITGNIMTEGNEEARPVNVQLERNARMMREMTGSPYSFGNLVVNDEYTIKPTRNDDHLNGVSTADIVKIQKHILGQTVITSPYKLIAADVNASGSITASDISEIRKLILGVSPSFAKVQSWTFVPSSYTFFDPTKPWTAPRSSIVIPTSPIEYKENFMAIKMGDVNGNAKAGLVGTAIRTTGTLNFVIEEGSVVEGQTYRMNVKSSDFANIAGYQFTMKYDNESLVYEGVERGSLNINESNIGTIRSGVITTSWNSNVGESYKSNEVLYSIMFKATRSGNISKMISITSDVTRAEAYDNQDQVKEVKLGVRTDKGIVETGVFELYQNEPNPFSKESVISYRLPEASAVKLTVYDVTGKVVRVYELAGQKGLNTYKITKSELNTSGVLYYQLDAADHTATKRMVVID</sequence>
<evidence type="ECO:0000256" key="17">
    <source>
        <dbReference type="ARBA" id="ARBA00022833"/>
    </source>
</evidence>
<evidence type="ECO:0000256" key="26">
    <source>
        <dbReference type="ARBA" id="ARBA00023180"/>
    </source>
</evidence>
<protein>
    <recommendedName>
        <fullName evidence="5">receptor protein-tyrosine kinase</fullName>
        <ecNumber evidence="5">2.7.10.1</ecNumber>
    </recommendedName>
</protein>
<dbReference type="Gene3D" id="3.10.170.10">
    <property type="match status" value="1"/>
</dbReference>
<proteinExistence type="inferred from homology"/>
<keyword evidence="19" id="KW-1133">Transmembrane helix</keyword>
<evidence type="ECO:0000259" key="28">
    <source>
        <dbReference type="PROSITE" id="PS50825"/>
    </source>
</evidence>
<dbReference type="InterPro" id="IPR011096">
    <property type="entry name" value="FTP_domain"/>
</dbReference>
<evidence type="ECO:0000256" key="3">
    <source>
        <dbReference type="ARBA" id="ARBA00004613"/>
    </source>
</evidence>
<keyword evidence="25" id="KW-0675">Receptor</keyword>
<name>A0A9D7S6M0_9BACT</name>
<dbReference type="InterPro" id="IPR050371">
    <property type="entry name" value="Fungal_virulence_M36"/>
</dbReference>
<dbReference type="Pfam" id="PF07504">
    <property type="entry name" value="FTP"/>
    <property type="match status" value="1"/>
</dbReference>
<dbReference type="PRINTS" id="PR00999">
    <property type="entry name" value="FUNGALYSIN"/>
</dbReference>
<keyword evidence="12 27" id="KW-0732">Signal</keyword>
<evidence type="ECO:0000256" key="5">
    <source>
        <dbReference type="ARBA" id="ARBA00011902"/>
    </source>
</evidence>
<dbReference type="SUPFAM" id="SSF55486">
    <property type="entry name" value="Metalloproteases ('zincins'), catalytic domain"/>
    <property type="match status" value="1"/>
</dbReference>
<dbReference type="GO" id="GO:0030246">
    <property type="term" value="F:carbohydrate binding"/>
    <property type="evidence" value="ECO:0007669"/>
    <property type="project" value="InterPro"/>
</dbReference>
<evidence type="ECO:0000256" key="25">
    <source>
        <dbReference type="ARBA" id="ARBA00023170"/>
    </source>
</evidence>
<reference evidence="29 30" key="1">
    <citation type="submission" date="2020-10" db="EMBL/GenBank/DDBJ databases">
        <title>Connecting structure to function with the recovery of over 1000 high-quality activated sludge metagenome-assembled genomes encoding full-length rRNA genes using long-read sequencing.</title>
        <authorList>
            <person name="Singleton C.M."/>
            <person name="Petriglieri F."/>
            <person name="Kristensen J.M."/>
            <person name="Kirkegaard R.H."/>
            <person name="Michaelsen T.Y."/>
            <person name="Andersen M.H."/>
            <person name="Karst S.M."/>
            <person name="Dueholm M.S."/>
            <person name="Nielsen P.H."/>
            <person name="Albertsen M."/>
        </authorList>
    </citation>
    <scope>NUCLEOTIDE SEQUENCE [LARGE SCALE GENOMIC DNA]</scope>
    <source>
        <strain evidence="29">Ribe_18-Q3-R11-54_BAT3C.373</strain>
    </source>
</reference>
<keyword evidence="7" id="KW-0964">Secreted</keyword>
<dbReference type="EMBL" id="JADKFW010000004">
    <property type="protein sequence ID" value="MBK9716195.1"/>
    <property type="molecule type" value="Genomic_DNA"/>
</dbReference>
<dbReference type="InterPro" id="IPR018247">
    <property type="entry name" value="EF_Hand_1_Ca_BS"/>
</dbReference>
<dbReference type="GO" id="GO:0004714">
    <property type="term" value="F:transmembrane receptor protein tyrosine kinase activity"/>
    <property type="evidence" value="ECO:0007669"/>
    <property type="project" value="UniProtKB-EC"/>
</dbReference>
<evidence type="ECO:0000256" key="22">
    <source>
        <dbReference type="ARBA" id="ARBA00023137"/>
    </source>
</evidence>
<dbReference type="NCBIfam" id="TIGR04183">
    <property type="entry name" value="Por_Secre_tail"/>
    <property type="match status" value="1"/>
</dbReference>
<keyword evidence="17" id="KW-0862">Zinc</keyword>
<keyword evidence="20" id="KW-0482">Metalloprotease</keyword>
<dbReference type="InterPro" id="IPR027268">
    <property type="entry name" value="Peptidase_M4/M1_CTD_sf"/>
</dbReference>
<keyword evidence="26" id="KW-0325">Glycoprotein</keyword>
<dbReference type="InterPro" id="IPR008965">
    <property type="entry name" value="CBM2/CBM3_carb-bd_dom_sf"/>
</dbReference>
<comment type="subcellular location">
    <subcellularLocation>
        <location evidence="2">Cell membrane</location>
        <topology evidence="2">Single-pass type I membrane protein</topology>
    </subcellularLocation>
    <subcellularLocation>
        <location evidence="3">Secreted</location>
    </subcellularLocation>
</comment>
<organism evidence="29 30">
    <name type="scientific">Candidatus Defluviibacterium haderslevense</name>
    <dbReference type="NCBI Taxonomy" id="2981993"/>
    <lineage>
        <taxon>Bacteria</taxon>
        <taxon>Pseudomonadati</taxon>
        <taxon>Bacteroidota</taxon>
        <taxon>Saprospiria</taxon>
        <taxon>Saprospirales</taxon>
        <taxon>Saprospiraceae</taxon>
        <taxon>Candidatus Defluviibacterium</taxon>
    </lineage>
</organism>
<dbReference type="GO" id="GO:0005886">
    <property type="term" value="C:plasma membrane"/>
    <property type="evidence" value="ECO:0007669"/>
    <property type="project" value="UniProtKB-SubCell"/>
</dbReference>
<dbReference type="CDD" id="cd14252">
    <property type="entry name" value="Dockerin_like"/>
    <property type="match status" value="1"/>
</dbReference>
<evidence type="ECO:0000256" key="23">
    <source>
        <dbReference type="ARBA" id="ARBA00023145"/>
    </source>
</evidence>
<dbReference type="PROSITE" id="PS50825">
    <property type="entry name" value="HYR"/>
    <property type="match status" value="1"/>
</dbReference>
<keyword evidence="18" id="KW-0067">ATP-binding</keyword>
<evidence type="ECO:0000256" key="20">
    <source>
        <dbReference type="ARBA" id="ARBA00023049"/>
    </source>
</evidence>
<evidence type="ECO:0000256" key="8">
    <source>
        <dbReference type="ARBA" id="ARBA00022670"/>
    </source>
</evidence>
<dbReference type="GO" id="GO:0008270">
    <property type="term" value="F:zinc ion binding"/>
    <property type="evidence" value="ECO:0007669"/>
    <property type="project" value="InterPro"/>
</dbReference>
<feature type="signal peptide" evidence="27">
    <location>
        <begin position="1"/>
        <end position="23"/>
    </location>
</feature>
<evidence type="ECO:0000256" key="7">
    <source>
        <dbReference type="ARBA" id="ARBA00022525"/>
    </source>
</evidence>
<evidence type="ECO:0000256" key="2">
    <source>
        <dbReference type="ARBA" id="ARBA00004251"/>
    </source>
</evidence>
<evidence type="ECO:0000256" key="6">
    <source>
        <dbReference type="ARBA" id="ARBA00022475"/>
    </source>
</evidence>
<gene>
    <name evidence="29" type="ORF">IPO85_01470</name>
</gene>
<dbReference type="GO" id="GO:0005615">
    <property type="term" value="C:extracellular space"/>
    <property type="evidence" value="ECO:0007669"/>
    <property type="project" value="InterPro"/>
</dbReference>
<evidence type="ECO:0000256" key="24">
    <source>
        <dbReference type="ARBA" id="ARBA00023157"/>
    </source>
</evidence>
<evidence type="ECO:0000256" key="9">
    <source>
        <dbReference type="ARBA" id="ARBA00022679"/>
    </source>
</evidence>
<evidence type="ECO:0000256" key="14">
    <source>
        <dbReference type="ARBA" id="ARBA00022741"/>
    </source>
</evidence>
<evidence type="ECO:0000256" key="4">
    <source>
        <dbReference type="ARBA" id="ARBA00006006"/>
    </source>
</evidence>
<dbReference type="Proteomes" id="UP000808349">
    <property type="component" value="Unassembled WGS sequence"/>
</dbReference>
<evidence type="ECO:0000256" key="11">
    <source>
        <dbReference type="ARBA" id="ARBA00022723"/>
    </source>
</evidence>
<dbReference type="GO" id="GO:0000272">
    <property type="term" value="P:polysaccharide catabolic process"/>
    <property type="evidence" value="ECO:0007669"/>
    <property type="project" value="InterPro"/>
</dbReference>
<evidence type="ECO:0000256" key="15">
    <source>
        <dbReference type="ARBA" id="ARBA00022777"/>
    </source>
</evidence>
<dbReference type="PROSITE" id="PS00018">
    <property type="entry name" value="EF_HAND_1"/>
    <property type="match status" value="1"/>
</dbReference>
<evidence type="ECO:0000256" key="1">
    <source>
        <dbReference type="ARBA" id="ARBA00001947"/>
    </source>
</evidence>
<keyword evidence="23" id="KW-0865">Zymogen</keyword>